<evidence type="ECO:0000313" key="1">
    <source>
        <dbReference type="EMBL" id="PHV71374.1"/>
    </source>
</evidence>
<name>A0AC61DDN0_9FIRM</name>
<sequence length="537" mass="59028">MYIQLKGIEENVGEMDRRSERALDLSEILSLHRAKSIQQLDYILNPNDQFIDNYKDRVTKQDELFNKIESFMRTEEQKNLYSQVIEANQILNDTFLNQMIPSIQKGDSNKVQELNQSIVQPQRRVVVDNLNLLINTVNEEKQKAITQAYNRVVNSIPVLFIVTITSVILGFGIAMLMGRKISNPIKEIQDVTTRIADGDLTIEHVKVRSQDEIGQLTHAINTMADNIRDLVREAASISEKVAASSEEMMGSSTEMTKAIEQVSATTEELASGATAQSTHAIETLAVIQTVAGNIDSIHQDSNEMAESSKKANAASKNGLENVHQSIKQMRIIEEKVSHTSSVIQELGEKTEEINQILQVINDIAGQTNLLALNAAIEAARAGEQGRGFAVVADEVRKLAEQAARSTNEIVQITCAVQTEAEQAQVAMNEVVQEVQAGSDVIDRTGEGFQAIVDIIDEMSIMIQGVSLAAKQINQQSGQAVKAVENIAAITEESSAGTQELAATMEQQNASMQEINAMASNLAEMAEQLNLSITRFNY</sequence>
<reference evidence="1" key="1">
    <citation type="submission" date="2017-10" db="EMBL/GenBank/DDBJ databases">
        <title>Genome sequence of cellulolytic Lachnospiraceae bacterium XHS1971 isolated from hotspring sediment.</title>
        <authorList>
            <person name="Vasudevan G."/>
            <person name="Joshi A.J."/>
            <person name="Hivarkar S."/>
            <person name="Lanjekar V.B."/>
            <person name="Dhakephalkar P.K."/>
            <person name="Dagar S."/>
        </authorList>
    </citation>
    <scope>NUCLEOTIDE SEQUENCE</scope>
    <source>
        <strain evidence="1">XHS1971</strain>
    </source>
</reference>
<organism evidence="1 2">
    <name type="scientific">Sporanaerobium hydrogeniformans</name>
    <dbReference type="NCBI Taxonomy" id="3072179"/>
    <lineage>
        <taxon>Bacteria</taxon>
        <taxon>Bacillati</taxon>
        <taxon>Bacillota</taxon>
        <taxon>Clostridia</taxon>
        <taxon>Lachnospirales</taxon>
        <taxon>Lachnospiraceae</taxon>
        <taxon>Sporanaerobium</taxon>
    </lineage>
</organism>
<dbReference type="EMBL" id="PEDL01000003">
    <property type="protein sequence ID" value="PHV71374.1"/>
    <property type="molecule type" value="Genomic_DNA"/>
</dbReference>
<accession>A0AC61DDN0</accession>
<dbReference type="Proteomes" id="UP000224460">
    <property type="component" value="Unassembled WGS sequence"/>
</dbReference>
<proteinExistence type="predicted"/>
<gene>
    <name evidence="1" type="ORF">CS063_04810</name>
</gene>
<protein>
    <submittedName>
        <fullName evidence="1">Uncharacterized protein</fullName>
    </submittedName>
</protein>
<evidence type="ECO:0000313" key="2">
    <source>
        <dbReference type="Proteomes" id="UP000224460"/>
    </source>
</evidence>
<comment type="caution">
    <text evidence="1">The sequence shown here is derived from an EMBL/GenBank/DDBJ whole genome shotgun (WGS) entry which is preliminary data.</text>
</comment>
<keyword evidence="2" id="KW-1185">Reference proteome</keyword>